<comment type="caution">
    <text evidence="15">The sequence shown here is derived from an EMBL/GenBank/DDBJ whole genome shotgun (WGS) entry which is preliminary data.</text>
</comment>
<dbReference type="GO" id="GO:0005886">
    <property type="term" value="C:plasma membrane"/>
    <property type="evidence" value="ECO:0007669"/>
    <property type="project" value="UniProtKB-ARBA"/>
</dbReference>
<evidence type="ECO:0000256" key="13">
    <source>
        <dbReference type="SAM" id="SignalP"/>
    </source>
</evidence>
<keyword evidence="3 12" id="KW-0812">Transmembrane</keyword>
<evidence type="ECO:0000256" key="10">
    <source>
        <dbReference type="ARBA" id="ARBA00023180"/>
    </source>
</evidence>
<feature type="domain" description="Fibronectin type-III" evidence="14">
    <location>
        <begin position="639"/>
        <end position="737"/>
    </location>
</feature>
<dbReference type="InterPro" id="IPR003961">
    <property type="entry name" value="FN3_dom"/>
</dbReference>
<dbReference type="InterPro" id="IPR052672">
    <property type="entry name" value="Type1_Cytokine_Rcpt_Type2"/>
</dbReference>
<feature type="transmembrane region" description="Helical" evidence="12">
    <location>
        <begin position="737"/>
        <end position="760"/>
    </location>
</feature>
<dbReference type="InterPro" id="IPR048497">
    <property type="entry name" value="LIF-R-like_Ig-like"/>
</dbReference>
<dbReference type="AlphaFoldDB" id="A0A8J7NSK0"/>
<organism evidence="15 16">
    <name type="scientific">Atractosteus spatula</name>
    <name type="common">Alligator gar</name>
    <name type="synonym">Lepisosteus spatula</name>
    <dbReference type="NCBI Taxonomy" id="7917"/>
    <lineage>
        <taxon>Eukaryota</taxon>
        <taxon>Metazoa</taxon>
        <taxon>Chordata</taxon>
        <taxon>Craniata</taxon>
        <taxon>Vertebrata</taxon>
        <taxon>Euteleostomi</taxon>
        <taxon>Actinopterygii</taxon>
        <taxon>Neopterygii</taxon>
        <taxon>Holostei</taxon>
        <taxon>Semionotiformes</taxon>
        <taxon>Lepisosteidae</taxon>
        <taxon>Atractosteus</taxon>
    </lineage>
</organism>
<evidence type="ECO:0000256" key="6">
    <source>
        <dbReference type="ARBA" id="ARBA00022989"/>
    </source>
</evidence>
<keyword evidence="4 13" id="KW-0732">Signal</keyword>
<keyword evidence="10" id="KW-0325">Glycoprotein</keyword>
<gene>
    <name evidence="15" type="primary">Lifr_0</name>
    <name evidence="15" type="ORF">GTO95_0011184</name>
</gene>
<evidence type="ECO:0000256" key="7">
    <source>
        <dbReference type="ARBA" id="ARBA00023136"/>
    </source>
</evidence>
<dbReference type="InterPro" id="IPR040817">
    <property type="entry name" value="LIFR_D2"/>
</dbReference>
<evidence type="ECO:0000256" key="8">
    <source>
        <dbReference type="ARBA" id="ARBA00023157"/>
    </source>
</evidence>
<evidence type="ECO:0000256" key="4">
    <source>
        <dbReference type="ARBA" id="ARBA00022729"/>
    </source>
</evidence>
<keyword evidence="9" id="KW-0675">Receptor</keyword>
<feature type="region of interest" description="Disordered" evidence="11">
    <location>
        <begin position="871"/>
        <end position="958"/>
    </location>
</feature>
<proteinExistence type="inferred from homology"/>
<keyword evidence="5" id="KW-0677">Repeat</keyword>
<dbReference type="InterPro" id="IPR013783">
    <property type="entry name" value="Ig-like_fold"/>
</dbReference>
<keyword evidence="7 12" id="KW-0472">Membrane</keyword>
<protein>
    <submittedName>
        <fullName evidence="15">LIFR factor</fullName>
    </submittedName>
</protein>
<evidence type="ECO:0000256" key="1">
    <source>
        <dbReference type="ARBA" id="ARBA00004479"/>
    </source>
</evidence>
<keyword evidence="8" id="KW-1015">Disulfide bond</keyword>
<evidence type="ECO:0000256" key="9">
    <source>
        <dbReference type="ARBA" id="ARBA00023170"/>
    </source>
</evidence>
<dbReference type="FunFam" id="2.60.40.10:FF:000578">
    <property type="entry name" value="Leukemia inhibitory factor receptor"/>
    <property type="match status" value="1"/>
</dbReference>
<dbReference type="Pfam" id="PF00041">
    <property type="entry name" value="fn3"/>
    <property type="match status" value="1"/>
</dbReference>
<feature type="signal peptide" evidence="13">
    <location>
        <begin position="1"/>
        <end position="26"/>
    </location>
</feature>
<evidence type="ECO:0000259" key="14">
    <source>
        <dbReference type="PROSITE" id="PS50853"/>
    </source>
</evidence>
<keyword evidence="6 12" id="KW-1133">Transmembrane helix</keyword>
<dbReference type="CDD" id="cd00063">
    <property type="entry name" value="FN3"/>
    <property type="match status" value="3"/>
</dbReference>
<dbReference type="Pfam" id="PF17971">
    <property type="entry name" value="LIFR_D2"/>
    <property type="match status" value="1"/>
</dbReference>
<feature type="chain" id="PRO_5035145539" evidence="13">
    <location>
        <begin position="27"/>
        <end position="972"/>
    </location>
</feature>
<keyword evidence="16" id="KW-1185">Reference proteome</keyword>
<evidence type="ECO:0000313" key="16">
    <source>
        <dbReference type="Proteomes" id="UP000736164"/>
    </source>
</evidence>
<dbReference type="EMBL" id="JAAWVO010038486">
    <property type="protein sequence ID" value="MBN3318186.1"/>
    <property type="molecule type" value="Genomic_DNA"/>
</dbReference>
<dbReference type="Pfam" id="PF25552">
    <property type="entry name" value="LIFR_D4"/>
    <property type="match status" value="1"/>
</dbReference>
<comment type="subcellular location">
    <subcellularLocation>
        <location evidence="1">Membrane</location>
        <topology evidence="1">Single-pass type I membrane protein</topology>
    </subcellularLocation>
</comment>
<dbReference type="PROSITE" id="PS50853">
    <property type="entry name" value="FN3"/>
    <property type="match status" value="3"/>
</dbReference>
<dbReference type="SMART" id="SM00060">
    <property type="entry name" value="FN3"/>
    <property type="match status" value="5"/>
</dbReference>
<dbReference type="PANTHER" id="PTHR48423">
    <property type="entry name" value="INTERLEUKIN-27 RECEPTOR SUBUNIT ALPHA"/>
    <property type="match status" value="1"/>
</dbReference>
<evidence type="ECO:0000256" key="11">
    <source>
        <dbReference type="SAM" id="MobiDB-lite"/>
    </source>
</evidence>
<feature type="domain" description="Fibronectin type-III" evidence="14">
    <location>
        <begin position="322"/>
        <end position="421"/>
    </location>
</feature>
<evidence type="ECO:0000256" key="12">
    <source>
        <dbReference type="SAM" id="Phobius"/>
    </source>
</evidence>
<evidence type="ECO:0000313" key="15">
    <source>
        <dbReference type="EMBL" id="MBN3318186.1"/>
    </source>
</evidence>
<feature type="compositionally biased region" description="Polar residues" evidence="11">
    <location>
        <begin position="929"/>
        <end position="945"/>
    </location>
</feature>
<comment type="similarity">
    <text evidence="2">Belongs to the type I cytokine receptor family. Type 2 subfamily.</text>
</comment>
<dbReference type="Pfam" id="PF21177">
    <property type="entry name" value="LIF-R_Ig-like"/>
    <property type="match status" value="1"/>
</dbReference>
<feature type="domain" description="Fibronectin type-III" evidence="14">
    <location>
        <begin position="423"/>
        <end position="520"/>
    </location>
</feature>
<evidence type="ECO:0000256" key="2">
    <source>
        <dbReference type="ARBA" id="ARBA00008921"/>
    </source>
</evidence>
<dbReference type="Gene3D" id="2.60.40.10">
    <property type="entry name" value="Immunoglobulins"/>
    <property type="match status" value="7"/>
</dbReference>
<dbReference type="PROSITE" id="PS01353">
    <property type="entry name" value="HEMATOPO_REC_L_F2"/>
    <property type="match status" value="1"/>
</dbReference>
<name>A0A8J7NSK0_ATRSP</name>
<feature type="non-terminal residue" evidence="15">
    <location>
        <position position="1"/>
    </location>
</feature>
<dbReference type="InterPro" id="IPR036116">
    <property type="entry name" value="FN3_sf"/>
</dbReference>
<dbReference type="Proteomes" id="UP000736164">
    <property type="component" value="Unassembled WGS sequence"/>
</dbReference>
<feature type="non-terminal residue" evidence="15">
    <location>
        <position position="972"/>
    </location>
</feature>
<accession>A0A8J7NSK0</accession>
<evidence type="ECO:0000256" key="3">
    <source>
        <dbReference type="ARBA" id="ARBA00022692"/>
    </source>
</evidence>
<dbReference type="FunFam" id="2.60.40.10:FF:001289">
    <property type="entry name" value="Oncostatin-M-specific receptor subunit beta"/>
    <property type="match status" value="1"/>
</dbReference>
<dbReference type="InterPro" id="IPR003529">
    <property type="entry name" value="Hematopoietin_rcpt_Gp130_CS"/>
</dbReference>
<dbReference type="FunFam" id="2.60.40.10:FF:002675">
    <property type="entry name" value="Leukemia inhibitory factor receptor alpha a"/>
    <property type="match status" value="1"/>
</dbReference>
<dbReference type="GO" id="GO:0004896">
    <property type="term" value="F:cytokine receptor activity"/>
    <property type="evidence" value="ECO:0007669"/>
    <property type="project" value="InterPro"/>
</dbReference>
<reference evidence="15" key="1">
    <citation type="journal article" date="2021" name="Cell">
        <title>Tracing the genetic footprints of vertebrate landing in non-teleost ray-finned fishes.</title>
        <authorList>
            <person name="Bi X."/>
            <person name="Wang K."/>
            <person name="Yang L."/>
            <person name="Pan H."/>
            <person name="Jiang H."/>
            <person name="Wei Q."/>
            <person name="Fang M."/>
            <person name="Yu H."/>
            <person name="Zhu C."/>
            <person name="Cai Y."/>
            <person name="He Y."/>
            <person name="Gan X."/>
            <person name="Zeng H."/>
            <person name="Yu D."/>
            <person name="Zhu Y."/>
            <person name="Jiang H."/>
            <person name="Qiu Q."/>
            <person name="Yang H."/>
            <person name="Zhang Y.E."/>
            <person name="Wang W."/>
            <person name="Zhu M."/>
            <person name="He S."/>
            <person name="Zhang G."/>
        </authorList>
    </citation>
    <scope>NUCLEOTIDE SEQUENCE</scope>
    <source>
        <strain evidence="15">Allg_001</strain>
    </source>
</reference>
<dbReference type="SUPFAM" id="SSF49265">
    <property type="entry name" value="Fibronectin type III"/>
    <property type="match status" value="3"/>
</dbReference>
<dbReference type="PANTHER" id="PTHR48423:SF1">
    <property type="entry name" value="INTERLEUKIN-27 RECEPTOR SUBUNIT ALPHA"/>
    <property type="match status" value="1"/>
</dbReference>
<sequence length="972" mass="108020">MQTPPCFLNGLWWFLLAAVLVRESVCEEDLSLPVPQGVTVKPDYQSDILSVEWEDDSSFRSSSEQYEIEVLLTEKMEVVHRDVYKVLLNNTNKNQWMWISPMPLNCTSHSIRIRSIHNHKKSKWSSLVTIQGGDTKDVGEPAVFPIDRVVAVGTNLTFCCVAGKNHNVMDLMFQEKLGTTYLSNRTLAVQKKLPLPSISSGDNVVCINLSSGSIGGTVVFVGYAPQDSDLVCETRDLASVECYWNTGNSTYLYGPRRTIYSLTERLSGEGNCSEANVIRGQKYCCKHVVSPGQQQYIFSLRAVNPLGAVELQDSLDLHHRVYPHNPRYLGVKSVYSRTARLVWDWTKNYDRLSFVCQVELYSQDHAEVRNYTMDKKLIWDLEMNHLLPGEKYSVRVRCGVAENFWKWGDWSHIKQFQTLEESPVKALDIWRNIIKEEDGQKVVIAWKPLSKRESNGKIRQYEVTWKSLTDGSEQSFTLPSSDSSAELNLGNSDYVISVRASNSAGSSPPSSLIVPELLLVNNSVPSVVCAANGGFHLSWSPNASVDCGYIVDWCPTHRVQNCSLDWLKVPLGSTNAVIKSEDFEPGVQYSFSIYGCTKNGPYLLERKIGYGQELVSTVMMQRWPDCTHSVFVFKVPSEPVKNLKAEPRSANEVLLQWEDIPLEKKHGFIKGFIIYASNKTGRSIIAANITNPDARSYVLKRLRGSVYNFTVKAYTAAGEDDGGATVSVFMPGPTDGLIAIILISLGVMAVSSILLTVVCYKKRNWVMQTFYPDIPKPEIRGEQWIPGEGTFVNPPMNVDACDTSHVCVVGDVLVEQKESDSEEPVVDDNDTGCSSQTILNYYGQVYNGGAGMSTSGSSLESNSTEVTYTNIQPSSSASASSGYQPQMTRGPDPEELGPPLAMPLICDPAGYQPQANPKDWTVESPGPASLNSSLGSPTSINSTQFLLPDQGPEDSQEPQFSTWFHNFLSMKR</sequence>
<evidence type="ECO:0000256" key="5">
    <source>
        <dbReference type="ARBA" id="ARBA00022737"/>
    </source>
</evidence>